<organism evidence="3 4">
    <name type="scientific">Zhouia amylolytica</name>
    <dbReference type="NCBI Taxonomy" id="376730"/>
    <lineage>
        <taxon>Bacteria</taxon>
        <taxon>Pseudomonadati</taxon>
        <taxon>Bacteroidota</taxon>
        <taxon>Flavobacteriia</taxon>
        <taxon>Flavobacteriales</taxon>
        <taxon>Flavobacteriaceae</taxon>
        <taxon>Zhouia</taxon>
    </lineage>
</organism>
<gene>
    <name evidence="3" type="ORF">SAMN04487906_0718</name>
</gene>
<evidence type="ECO:0000313" key="3">
    <source>
        <dbReference type="EMBL" id="SFS53265.1"/>
    </source>
</evidence>
<keyword evidence="1" id="KW-0732">Signal</keyword>
<feature type="domain" description="Chalcone isomerase" evidence="2">
    <location>
        <begin position="23"/>
        <end position="183"/>
    </location>
</feature>
<proteinExistence type="predicted"/>
<dbReference type="AlphaFoldDB" id="A0A1I6QLC9"/>
<dbReference type="InterPro" id="IPR036298">
    <property type="entry name" value="Chalcone_isomerase_sf"/>
</dbReference>
<accession>A0A1I6QLC9</accession>
<sequence length="184" mass="20328">MYMKKIVVLSVLLLAGIAINAQTKVGDATLPNRISINNNDLELNGAGIREKFWIDLYAGALYLTSKSGNESQIISSEQPMCIKLHIVSGLVTQEKMIDAVTEGFENSTTGFATSEQIKKFISFFNEEIVRDNVFDIYAADGVVTTYKNGKLLGTVDGQEFKEALFGIWLSDKPADKKLKKAMLH</sequence>
<protein>
    <submittedName>
        <fullName evidence="3">Chalcone isomerase-like</fullName>
    </submittedName>
</protein>
<dbReference type="InterPro" id="IPR016087">
    <property type="entry name" value="Chalcone_isomerase"/>
</dbReference>
<dbReference type="Pfam" id="PF16036">
    <property type="entry name" value="Chalcone_3"/>
    <property type="match status" value="1"/>
</dbReference>
<reference evidence="3 4" key="1">
    <citation type="submission" date="2016-10" db="EMBL/GenBank/DDBJ databases">
        <authorList>
            <person name="de Groot N.N."/>
        </authorList>
    </citation>
    <scope>NUCLEOTIDE SEQUENCE [LARGE SCALE GENOMIC DNA]</scope>
    <source>
        <strain evidence="3 4">CGMCC 1.6114</strain>
    </source>
</reference>
<evidence type="ECO:0000256" key="1">
    <source>
        <dbReference type="SAM" id="SignalP"/>
    </source>
</evidence>
<dbReference type="InterPro" id="IPR016088">
    <property type="entry name" value="Chalcone_isomerase_3-sand"/>
</dbReference>
<dbReference type="Proteomes" id="UP000183209">
    <property type="component" value="Unassembled WGS sequence"/>
</dbReference>
<evidence type="ECO:0000259" key="2">
    <source>
        <dbReference type="Pfam" id="PF16036"/>
    </source>
</evidence>
<feature type="signal peptide" evidence="1">
    <location>
        <begin position="1"/>
        <end position="20"/>
    </location>
</feature>
<keyword evidence="3" id="KW-0413">Isomerase</keyword>
<dbReference type="SUPFAM" id="SSF54626">
    <property type="entry name" value="Chalcone isomerase"/>
    <property type="match status" value="1"/>
</dbReference>
<dbReference type="Gene3D" id="3.50.70.10">
    <property type="match status" value="1"/>
</dbReference>
<evidence type="ECO:0000313" key="4">
    <source>
        <dbReference type="Proteomes" id="UP000183209"/>
    </source>
</evidence>
<feature type="chain" id="PRO_5010333319" evidence="1">
    <location>
        <begin position="21"/>
        <end position="184"/>
    </location>
</feature>
<name>A0A1I6QLC9_9FLAO</name>
<dbReference type="EMBL" id="FPAG01000002">
    <property type="protein sequence ID" value="SFS53265.1"/>
    <property type="molecule type" value="Genomic_DNA"/>
</dbReference>
<dbReference type="GO" id="GO:0016872">
    <property type="term" value="F:intramolecular lyase activity"/>
    <property type="evidence" value="ECO:0007669"/>
    <property type="project" value="InterPro"/>
</dbReference>